<keyword evidence="1" id="KW-1133">Transmembrane helix</keyword>
<proteinExistence type="predicted"/>
<evidence type="ECO:0000313" key="2">
    <source>
        <dbReference type="EMBL" id="SES23423.1"/>
    </source>
</evidence>
<accession>A0A1H9VQB0</accession>
<organism evidence="2 3">
    <name type="scientific">Lentzea xinjiangensis</name>
    <dbReference type="NCBI Taxonomy" id="402600"/>
    <lineage>
        <taxon>Bacteria</taxon>
        <taxon>Bacillati</taxon>
        <taxon>Actinomycetota</taxon>
        <taxon>Actinomycetes</taxon>
        <taxon>Pseudonocardiales</taxon>
        <taxon>Pseudonocardiaceae</taxon>
        <taxon>Lentzea</taxon>
    </lineage>
</organism>
<protein>
    <submittedName>
        <fullName evidence="2">Uncharacterized protein</fullName>
    </submittedName>
</protein>
<keyword evidence="1" id="KW-0472">Membrane</keyword>
<gene>
    <name evidence="2" type="ORF">SAMN05216188_12761</name>
</gene>
<name>A0A1H9VQB0_9PSEU</name>
<keyword evidence="3" id="KW-1185">Reference proteome</keyword>
<keyword evidence="1" id="KW-0812">Transmembrane</keyword>
<sequence length="164" mass="18483">MVGLVPYLLVLVLVLVLGVCYWRWRPEPPDPAVLARIAETQALFREGSRLLKEDGNWSDRHRARDIFSKLRRVDLGTYLAALSAIVREPALDHGAVVVALKVGRPGSEDVMLEALRRNRQIWLTEHYLNSGSPDLYHGAVKWVARRNCRMSTRPGGLGSAWGQF</sequence>
<evidence type="ECO:0000313" key="3">
    <source>
        <dbReference type="Proteomes" id="UP000199352"/>
    </source>
</evidence>
<dbReference type="AlphaFoldDB" id="A0A1H9VQB0"/>
<dbReference type="Proteomes" id="UP000199352">
    <property type="component" value="Unassembled WGS sequence"/>
</dbReference>
<dbReference type="RefSeq" id="WP_143116428.1">
    <property type="nucleotide sequence ID" value="NZ_FOFR01000027.1"/>
</dbReference>
<feature type="transmembrane region" description="Helical" evidence="1">
    <location>
        <begin position="6"/>
        <end position="24"/>
    </location>
</feature>
<dbReference type="EMBL" id="FOFR01000027">
    <property type="protein sequence ID" value="SES23423.1"/>
    <property type="molecule type" value="Genomic_DNA"/>
</dbReference>
<evidence type="ECO:0000256" key="1">
    <source>
        <dbReference type="SAM" id="Phobius"/>
    </source>
</evidence>
<reference evidence="3" key="1">
    <citation type="submission" date="2016-10" db="EMBL/GenBank/DDBJ databases">
        <authorList>
            <person name="Varghese N."/>
            <person name="Submissions S."/>
        </authorList>
    </citation>
    <scope>NUCLEOTIDE SEQUENCE [LARGE SCALE GENOMIC DNA]</scope>
    <source>
        <strain evidence="3">CGMCC 4.3525</strain>
    </source>
</reference>